<reference evidence="3 4" key="1">
    <citation type="journal article" date="2019" name="Sci. Rep.">
        <title>A high-quality genome of Eragrostis curvula grass provides insights into Poaceae evolution and supports new strategies to enhance forage quality.</title>
        <authorList>
            <person name="Carballo J."/>
            <person name="Santos B.A.C.M."/>
            <person name="Zappacosta D."/>
            <person name="Garbus I."/>
            <person name="Selva J.P."/>
            <person name="Gallo C.A."/>
            <person name="Diaz A."/>
            <person name="Albertini E."/>
            <person name="Caccamo M."/>
            <person name="Echenique V."/>
        </authorList>
    </citation>
    <scope>NUCLEOTIDE SEQUENCE [LARGE SCALE GENOMIC DNA]</scope>
    <source>
        <strain evidence="4">cv. Victoria</strain>
        <tissue evidence="3">Leaf</tissue>
    </source>
</reference>
<dbReference type="Gramene" id="TVU25321">
    <property type="protein sequence ID" value="TVU25321"/>
    <property type="gene ID" value="EJB05_27813"/>
</dbReference>
<sequence length="605" mass="67531">MPPPPARWRRGRTLPRLLRRALLVAAVCVAALTILLHLRHGPKPPESSASHAQLPFSDSPPAPHDPVEADADAAAGGAGDGGAGAAAATCATVERMGVDAAGRGSPEQASLRVRKLIRRHFELHGATRVRTLPAYEFCKQGFVLGKSFEAGFGNEMYKILTAAALSIMLNRSLIIGQTRHIYSATFVFFPLFECGFSRLAFLALTTICHIDRGSYPFEEYISYTNHSFTIQEIKHLWRKHRCDRTYGRDLNMRVDNFDNPSETNVLCSDWNSWKDPIIWFDGATDAVGIQFFLKNVHPGMKAAASALFGLPDSIHARPNTFGELMRAIISPSRAVQAAVRWALKGHDPDIVLHMRMMMNRPVRARKAAVNCIKRALHNSHVKGTPRVALVSDTPSFAKEIKSDISEFAEVIYFDYKLFLKSTDLEMIGNDKSLEFRSRDWGSAPRWAAFVDFFLASRAKYAVVTGAHRRVGTTYAQLIAALAAANKHGRDPSGSNFTFLSSIHSNLLVNGLSTQVGWGHIWNRYAGTLSCPHQLHQCALTPLLPPGWWDRPWQSPIPRDVRRLLEYGVRLSNTGEVDERRLVSYCRSRKDHVKRYHLLQPYKSSA</sequence>
<dbReference type="OrthoDB" id="1930927at2759"/>
<feature type="region of interest" description="Disordered" evidence="1">
    <location>
        <begin position="42"/>
        <end position="78"/>
    </location>
</feature>
<protein>
    <submittedName>
        <fullName evidence="3">Uncharacterized protein</fullName>
    </submittedName>
</protein>
<proteinExistence type="predicted"/>
<feature type="transmembrane region" description="Helical" evidence="2">
    <location>
        <begin position="21"/>
        <end position="38"/>
    </location>
</feature>
<accession>A0A5J9UPX5</accession>
<dbReference type="PANTHER" id="PTHR35736">
    <property type="entry name" value="EXPRESSED PROTEIN"/>
    <property type="match status" value="1"/>
</dbReference>
<dbReference type="Proteomes" id="UP000324897">
    <property type="component" value="Chromosome 2"/>
</dbReference>
<keyword evidence="2" id="KW-0812">Transmembrane</keyword>
<dbReference type="InterPro" id="IPR056712">
    <property type="entry name" value="DUF7810"/>
</dbReference>
<gene>
    <name evidence="3" type="ORF">EJB05_27813</name>
</gene>
<evidence type="ECO:0000313" key="3">
    <source>
        <dbReference type="EMBL" id="TVU25321.1"/>
    </source>
</evidence>
<comment type="caution">
    <text evidence="3">The sequence shown here is derived from an EMBL/GenBank/DDBJ whole genome shotgun (WGS) entry which is preliminary data.</text>
</comment>
<evidence type="ECO:0000256" key="1">
    <source>
        <dbReference type="SAM" id="MobiDB-lite"/>
    </source>
</evidence>
<evidence type="ECO:0000256" key="2">
    <source>
        <dbReference type="SAM" id="Phobius"/>
    </source>
</evidence>
<dbReference type="PANTHER" id="PTHR35736:SF1">
    <property type="entry name" value="EXPRESSED PROTEIN"/>
    <property type="match status" value="1"/>
</dbReference>
<name>A0A5J9UPX5_9POAL</name>
<keyword evidence="2" id="KW-1133">Transmembrane helix</keyword>
<dbReference type="AlphaFoldDB" id="A0A5J9UPX5"/>
<keyword evidence="2" id="KW-0472">Membrane</keyword>
<evidence type="ECO:0000313" key="4">
    <source>
        <dbReference type="Proteomes" id="UP000324897"/>
    </source>
</evidence>
<organism evidence="3 4">
    <name type="scientific">Eragrostis curvula</name>
    <name type="common">weeping love grass</name>
    <dbReference type="NCBI Taxonomy" id="38414"/>
    <lineage>
        <taxon>Eukaryota</taxon>
        <taxon>Viridiplantae</taxon>
        <taxon>Streptophyta</taxon>
        <taxon>Embryophyta</taxon>
        <taxon>Tracheophyta</taxon>
        <taxon>Spermatophyta</taxon>
        <taxon>Magnoliopsida</taxon>
        <taxon>Liliopsida</taxon>
        <taxon>Poales</taxon>
        <taxon>Poaceae</taxon>
        <taxon>PACMAD clade</taxon>
        <taxon>Chloridoideae</taxon>
        <taxon>Eragrostideae</taxon>
        <taxon>Eragrostidinae</taxon>
        <taxon>Eragrostis</taxon>
    </lineage>
</organism>
<dbReference type="EMBL" id="RWGY01000013">
    <property type="protein sequence ID" value="TVU25321.1"/>
    <property type="molecule type" value="Genomic_DNA"/>
</dbReference>
<keyword evidence="4" id="KW-1185">Reference proteome</keyword>
<dbReference type="Pfam" id="PF25102">
    <property type="entry name" value="DUF7810"/>
    <property type="match status" value="1"/>
</dbReference>